<feature type="transmembrane region" description="Helical" evidence="1">
    <location>
        <begin position="383"/>
        <end position="405"/>
    </location>
</feature>
<evidence type="ECO:0000256" key="1">
    <source>
        <dbReference type="SAM" id="Phobius"/>
    </source>
</evidence>
<dbReference type="InterPro" id="IPR011621">
    <property type="entry name" value="Metal-dep_PHydrolase_7TM_intra"/>
</dbReference>
<reference evidence="3" key="1">
    <citation type="journal article" date="2020" name="mSystems">
        <title>Genome- and Community-Level Interaction Insights into Carbon Utilization and Element Cycling Functions of Hydrothermarchaeota in Hydrothermal Sediment.</title>
        <authorList>
            <person name="Zhou Z."/>
            <person name="Liu Y."/>
            <person name="Xu W."/>
            <person name="Pan J."/>
            <person name="Luo Z.H."/>
            <person name="Li M."/>
        </authorList>
    </citation>
    <scope>NUCLEOTIDE SEQUENCE [LARGE SCALE GENOMIC DNA]</scope>
    <source>
        <strain evidence="3">HyVt-28</strain>
    </source>
</reference>
<feature type="transmembrane region" description="Helical" evidence="1">
    <location>
        <begin position="259"/>
        <end position="278"/>
    </location>
</feature>
<dbReference type="SMART" id="SM00471">
    <property type="entry name" value="HDc"/>
    <property type="match status" value="1"/>
</dbReference>
<evidence type="ECO:0000313" key="3">
    <source>
        <dbReference type="EMBL" id="HDL60325.1"/>
    </source>
</evidence>
<dbReference type="NCBIfam" id="TIGR00277">
    <property type="entry name" value="HDIG"/>
    <property type="match status" value="1"/>
</dbReference>
<dbReference type="PANTHER" id="PTHR36442">
    <property type="entry name" value="CYCLIC-DI-AMP PHOSPHODIESTERASE PGPH"/>
    <property type="match status" value="1"/>
</dbReference>
<feature type="transmembrane region" description="Helical" evidence="1">
    <location>
        <begin position="310"/>
        <end position="329"/>
    </location>
</feature>
<dbReference type="PANTHER" id="PTHR36442:SF1">
    <property type="entry name" value="CYCLIC-DI-AMP PHOSPHODIESTERASE PGPH"/>
    <property type="match status" value="1"/>
</dbReference>
<dbReference type="SUPFAM" id="SSF109604">
    <property type="entry name" value="HD-domain/PDEase-like"/>
    <property type="match status" value="1"/>
</dbReference>
<feature type="domain" description="HD" evidence="2">
    <location>
        <begin position="469"/>
        <end position="611"/>
    </location>
</feature>
<gene>
    <name evidence="3" type="ORF">ENH14_02595</name>
</gene>
<dbReference type="InterPro" id="IPR003607">
    <property type="entry name" value="HD/PDEase_dom"/>
</dbReference>
<dbReference type="Proteomes" id="UP000886381">
    <property type="component" value="Unassembled WGS sequence"/>
</dbReference>
<feature type="transmembrane region" description="Helical" evidence="1">
    <location>
        <begin position="336"/>
        <end position="352"/>
    </location>
</feature>
<dbReference type="CDD" id="cd00077">
    <property type="entry name" value="HDc"/>
    <property type="match status" value="1"/>
</dbReference>
<dbReference type="InterPro" id="IPR052722">
    <property type="entry name" value="PgpH_phosphodiesterase"/>
</dbReference>
<dbReference type="PROSITE" id="PS51831">
    <property type="entry name" value="HD"/>
    <property type="match status" value="1"/>
</dbReference>
<feature type="transmembrane region" description="Helical" evidence="1">
    <location>
        <begin position="285"/>
        <end position="304"/>
    </location>
</feature>
<proteinExistence type="predicted"/>
<protein>
    <submittedName>
        <fullName evidence="3">HDIG domain-containing protein</fullName>
    </submittedName>
</protein>
<dbReference type="EMBL" id="DRDR01000110">
    <property type="protein sequence ID" value="HDL60325.1"/>
    <property type="molecule type" value="Genomic_DNA"/>
</dbReference>
<organism evidence="3">
    <name type="scientific">candidate division WOR-3 bacterium</name>
    <dbReference type="NCBI Taxonomy" id="2052148"/>
    <lineage>
        <taxon>Bacteria</taxon>
        <taxon>Bacteria division WOR-3</taxon>
    </lineage>
</organism>
<feature type="transmembrane region" description="Helical" evidence="1">
    <location>
        <begin position="417"/>
        <end position="436"/>
    </location>
</feature>
<dbReference type="InterPro" id="IPR011624">
    <property type="entry name" value="Metal-dep_PHydrolase_7TM_extra"/>
</dbReference>
<keyword evidence="1" id="KW-0472">Membrane</keyword>
<keyword evidence="1" id="KW-0812">Transmembrane</keyword>
<dbReference type="AlphaFoldDB" id="A0A7V0Q6F9"/>
<dbReference type="Gene3D" id="1.10.3210.10">
    <property type="entry name" value="Hypothetical protein af1432"/>
    <property type="match status" value="1"/>
</dbReference>
<keyword evidence="1" id="KW-1133">Transmembrane helix</keyword>
<evidence type="ECO:0000259" key="2">
    <source>
        <dbReference type="PROSITE" id="PS51831"/>
    </source>
</evidence>
<dbReference type="Pfam" id="PF01966">
    <property type="entry name" value="HD"/>
    <property type="match status" value="1"/>
</dbReference>
<name>A0A7V0Q6F9_UNCW3</name>
<dbReference type="Pfam" id="PF07697">
    <property type="entry name" value="7TMR-HDED"/>
    <property type="match status" value="1"/>
</dbReference>
<dbReference type="Pfam" id="PF07698">
    <property type="entry name" value="7TM-7TMR_HD"/>
    <property type="match status" value="1"/>
</dbReference>
<feature type="transmembrane region" description="Helical" evidence="1">
    <location>
        <begin position="21"/>
        <end position="39"/>
    </location>
</feature>
<comment type="caution">
    <text evidence="3">The sequence shown here is derived from an EMBL/GenBank/DDBJ whole genome shotgun (WGS) entry which is preliminary data.</text>
</comment>
<dbReference type="InterPro" id="IPR006674">
    <property type="entry name" value="HD_domain"/>
</dbReference>
<accession>A0A7V0Q6F9</accession>
<dbReference type="InterPro" id="IPR006675">
    <property type="entry name" value="HDIG_dom"/>
</dbReference>
<sequence length="683" mass="78308">MKDIIKQKKIKKRKKLKRLSYSITAYFIFLFIAFYFYPFKETAKLSGIQPGERLKNDIVAPYSFVVSKTKEELDEEKQKIIETTPPVFVRDTTVYERILNSLESSILPEDVKKISKRFLRRIYRKGIVATRSYLYSDSVLLYERGKLTTVKTAEILGLEDVYSLARKDAFSAFRKDTLKQKAFLDFVNRVVKPNMIFDSLRTDSLRQARINEINPILAKVYKGEVIGKRGEVVTPEMVKKIDALRGTRKKYFTGNLWKYWWLRLIYFSIILILGFVYFYRMHPEYYFSISKITVFTISYILPLVVASVSFGQNISFFITLLPFSGLLIATIMEEKSAFVFSLFLALIISIYAGENVSILIYNLVVGVTAAMTAKIIKGRFDIYLSMFFTLIGALLLSLIINYNLNDNFSGIRITLEASGASILFSYLLFIGVLPILERIFKISTDFLLAELSNMNHPLLRELQEKAPGTMTHSLIVGNLAAQAARAIGVNPILARVAGYYHDIGKMKHPAYFIENQREGENPHDKLSPKMSVLILEDHVRDGVELAKQYRLPKEIIGVIETHHGTTLMKAFYNKAKSGGQEVKEEDFRYRGPKPRTKLEAIVMIADSIEAAARSLKDRSDENLKDLIHNIIYNRLLDGQFDEADITNKELKMVEESIFPYVKSIFHPRIEYGEEQGSSKEPKS</sequence>